<dbReference type="InterPro" id="IPR054357">
    <property type="entry name" value="MFE-2_N"/>
</dbReference>
<accession>A0A381VFB1</accession>
<dbReference type="GO" id="GO:0044594">
    <property type="term" value="F:17-beta-hydroxysteroid dehydrogenase (NAD+) activity"/>
    <property type="evidence" value="ECO:0007669"/>
    <property type="project" value="TreeGrafter"/>
</dbReference>
<evidence type="ECO:0000259" key="2">
    <source>
        <dbReference type="Pfam" id="PF22622"/>
    </source>
</evidence>
<name>A0A381VFB1_9ZZZZ</name>
<evidence type="ECO:0000313" key="3">
    <source>
        <dbReference type="EMBL" id="SVA38874.1"/>
    </source>
</evidence>
<dbReference type="Gene3D" id="3.10.129.10">
    <property type="entry name" value="Hotdog Thioesterase"/>
    <property type="match status" value="1"/>
</dbReference>
<evidence type="ECO:0000259" key="1">
    <source>
        <dbReference type="Pfam" id="PF01575"/>
    </source>
</evidence>
<dbReference type="GO" id="GO:0003857">
    <property type="term" value="F:(3S)-3-hydroxyacyl-CoA dehydrogenase (NAD+) activity"/>
    <property type="evidence" value="ECO:0007669"/>
    <property type="project" value="TreeGrafter"/>
</dbReference>
<feature type="domain" description="Peroxisomal multifunctional enzyme type 2-like N-terminal" evidence="2">
    <location>
        <begin position="18"/>
        <end position="144"/>
    </location>
</feature>
<dbReference type="PANTHER" id="PTHR13078">
    <property type="entry name" value="PEROXISOMAL MULTIFUNCTIONAL ENZYME TYPE 2-RELATED"/>
    <property type="match status" value="1"/>
</dbReference>
<dbReference type="GO" id="GO:0006635">
    <property type="term" value="P:fatty acid beta-oxidation"/>
    <property type="evidence" value="ECO:0007669"/>
    <property type="project" value="TreeGrafter"/>
</dbReference>
<dbReference type="EMBL" id="UINC01008644">
    <property type="protein sequence ID" value="SVA38874.1"/>
    <property type="molecule type" value="Genomic_DNA"/>
</dbReference>
<proteinExistence type="predicted"/>
<dbReference type="Pfam" id="PF22622">
    <property type="entry name" value="MFE-2_hydrat-2_N"/>
    <property type="match status" value="1"/>
</dbReference>
<dbReference type="Pfam" id="PF01575">
    <property type="entry name" value="MaoC_dehydratas"/>
    <property type="match status" value="1"/>
</dbReference>
<dbReference type="PANTHER" id="PTHR13078:SF56">
    <property type="entry name" value="PEROXISOMAL MULTIFUNCTIONAL ENZYME TYPE 2"/>
    <property type="match status" value="1"/>
</dbReference>
<protein>
    <submittedName>
        <fullName evidence="3">Uncharacterized protein</fullName>
    </submittedName>
</protein>
<dbReference type="AlphaFoldDB" id="A0A381VFB1"/>
<dbReference type="InterPro" id="IPR002539">
    <property type="entry name" value="MaoC-like_dom"/>
</dbReference>
<dbReference type="InterPro" id="IPR029069">
    <property type="entry name" value="HotDog_dom_sf"/>
</dbReference>
<dbReference type="GO" id="GO:0004300">
    <property type="term" value="F:enoyl-CoA hydratase activity"/>
    <property type="evidence" value="ECO:0007669"/>
    <property type="project" value="TreeGrafter"/>
</dbReference>
<dbReference type="SUPFAM" id="SSF54637">
    <property type="entry name" value="Thioesterase/thiol ester dehydrase-isomerase"/>
    <property type="match status" value="2"/>
</dbReference>
<sequence length="284" mass="31743">MAIDHDKIMSLQTKDQEFSYGDRETMLYALGIGFGRDPLDANELNFVYEKNLKTIPTMATVISWGAGNMRESGINYLMVLHGEQRLKLYEPLPTFADILVDSRVVGVIDKGKEKGALILTETDIKHKEDNRLLCTLGSTTFARGDGGFGGPKNGAPEPHTIPERLHDEEITLDTDPYQALLYRLSGDRNPLHSDPDIAKAAGFEAPILHGLCTYGTACRAIITSVCEYNPNRIEEFNVRFSSPVFPGEKITTEIWRDNNEISFRCWVKNRDTMVLNNGKCVLGN</sequence>
<gene>
    <name evidence="3" type="ORF">METZ01_LOCUS91728</name>
</gene>
<feature type="domain" description="MaoC-like" evidence="1">
    <location>
        <begin position="165"/>
        <end position="265"/>
    </location>
</feature>
<dbReference type="CDD" id="cd03448">
    <property type="entry name" value="HDE_HSD"/>
    <property type="match status" value="1"/>
</dbReference>
<organism evidence="3">
    <name type="scientific">marine metagenome</name>
    <dbReference type="NCBI Taxonomy" id="408172"/>
    <lineage>
        <taxon>unclassified sequences</taxon>
        <taxon>metagenomes</taxon>
        <taxon>ecological metagenomes</taxon>
    </lineage>
</organism>
<reference evidence="3" key="1">
    <citation type="submission" date="2018-05" db="EMBL/GenBank/DDBJ databases">
        <authorList>
            <person name="Lanie J.A."/>
            <person name="Ng W.-L."/>
            <person name="Kazmierczak K.M."/>
            <person name="Andrzejewski T.M."/>
            <person name="Davidsen T.M."/>
            <person name="Wayne K.J."/>
            <person name="Tettelin H."/>
            <person name="Glass J.I."/>
            <person name="Rusch D."/>
            <person name="Podicherti R."/>
            <person name="Tsui H.-C.T."/>
            <person name="Winkler M.E."/>
        </authorList>
    </citation>
    <scope>NUCLEOTIDE SEQUENCE</scope>
</reference>